<feature type="compositionally biased region" description="Low complexity" evidence="1">
    <location>
        <begin position="609"/>
        <end position="621"/>
    </location>
</feature>
<feature type="compositionally biased region" description="Acidic residues" evidence="1">
    <location>
        <begin position="1254"/>
        <end position="1263"/>
    </location>
</feature>
<feature type="region of interest" description="Disordered" evidence="1">
    <location>
        <begin position="1"/>
        <end position="105"/>
    </location>
</feature>
<feature type="compositionally biased region" description="Low complexity" evidence="1">
    <location>
        <begin position="727"/>
        <end position="748"/>
    </location>
</feature>
<feature type="compositionally biased region" description="Polar residues" evidence="1">
    <location>
        <begin position="1141"/>
        <end position="1167"/>
    </location>
</feature>
<dbReference type="Pfam" id="PF03399">
    <property type="entry name" value="SAC3_GANP"/>
    <property type="match status" value="1"/>
</dbReference>
<dbReference type="Proteomes" id="UP001175001">
    <property type="component" value="Unassembled WGS sequence"/>
</dbReference>
<evidence type="ECO:0000313" key="3">
    <source>
        <dbReference type="EMBL" id="KAK0662398.1"/>
    </source>
</evidence>
<gene>
    <name evidence="3" type="primary">SPCC576.05</name>
    <name evidence="3" type="ORF">DIS24_g1971</name>
</gene>
<dbReference type="GO" id="GO:0005737">
    <property type="term" value="C:cytoplasm"/>
    <property type="evidence" value="ECO:0007669"/>
    <property type="project" value="TreeGrafter"/>
</dbReference>
<feature type="compositionally biased region" description="Pro residues" evidence="1">
    <location>
        <begin position="714"/>
        <end position="726"/>
    </location>
</feature>
<name>A0AA39Z1E6_9PEZI</name>
<feature type="region of interest" description="Disordered" evidence="1">
    <location>
        <begin position="1132"/>
        <end position="1189"/>
    </location>
</feature>
<evidence type="ECO:0000313" key="4">
    <source>
        <dbReference type="Proteomes" id="UP001175001"/>
    </source>
</evidence>
<dbReference type="InterPro" id="IPR005062">
    <property type="entry name" value="SAC3/GANP/THP3_conserved"/>
</dbReference>
<proteinExistence type="predicted"/>
<feature type="compositionally biased region" description="Low complexity" evidence="1">
    <location>
        <begin position="567"/>
        <end position="596"/>
    </location>
</feature>
<feature type="compositionally biased region" description="Polar residues" evidence="1">
    <location>
        <begin position="750"/>
        <end position="781"/>
    </location>
</feature>
<feature type="domain" description="SAC3/GANP/THP3 conserved" evidence="2">
    <location>
        <begin position="149"/>
        <end position="463"/>
    </location>
</feature>
<keyword evidence="4" id="KW-1185">Reference proteome</keyword>
<sequence>MSSARGGERGRAKPTRSRPSYTRGGAHNSNRNGSGNASDSDGGGGHSFRGGRGRGASRGSSTRGAPTGPRQKQTFGGPQARRSSNSTSQTNSFQPASTAGLPWPQRYETLKSNRALERKHAIANGLIQDPDKPRRLEDAITIVGTCPDMCAEYERVERVVQKDVWEMELEPGTKEPSEARMIKKFRRAAAGLEEQLPSDLRPPSTLSKTCDYLFNVILSEHELAKAHKFLWDRTRAVRNDFTIQQCTKTPDIRIQIDCFERIARFHILSLHQMALPKEDVPTSYDRHQDREQLDKTLLTLITLYDENRDRYRSPNESEFRAYSILFQMEAIVPDIEDRLQSWPAEIVRNPRVQTALKIYTTATDTSQDLGPLNPRISHPIAQSNAGKFFNIVKSNQVSYLMACVAELVFNMVRRSMLNNIWNAYRIGGDRKVEDWSLEEIARVMHFDDYEEAREFCESYNFSILEKEDGTEFIDLTSVPGKILPSASPNLRKQFRSEMVVEAKRFNRSYSAIVSGLTVKQAKERGMIEEPEVNGAQPSLFVNQDSESDTEAMSTPGSSFGQPVNPFAAAAAGPKNPFAQPATGFGAPAAPSAFGQPTNSTPSTGFGVFGTPSSQGSTQSTPNSFAHNPFSPLSAASTPATIAPSSSATSSPFQQGPFSSAPSPFAKPASPAATANTQPSPFQLGAQQAPFSAFGQPAQVQKSTTPISSFEEPSDTPPGSPPKPATFPRPTSSVPTTTPTLFPPATASAEQGKQPQPAQSSVFGFPSATSSSEATKENQPPSSIFGFPPVATKSSTPATTATAAPSGTPFPSFTPTAAKSDENKNPFGFTASQVSGTSPTNFSLKPAQGSASSVLAADHTPTSATAAPFPTTTPSASLDLGPQAPKPSLGAFNPSKFSTPPSTIGPATNSSPFPIGNNTSTSTVDATTTQTSQPPSFTPASTLTSTPPSFTPSSSLAPVPPAAQAPKAPPPQPQPDALAIAREKAQKERLKGLAVDRITENLVMQPKVGLLAQFVEHMAHNVIMDAMMEFEDEQNQKVADQFRVRSLAFKYGQRWRNIWRSEKVRRRGRERRKARRDALNAAASRRGPAGIETDVQEFKSTMGASMRRLAASAGSRGSGHFRDSFSSSIGVHDILERDMRRPTSSQNQSYLMSGALPSNDSRRSSMQSDLLGPDRDGFRISKSRKAPMQPPQLIRHRARFLSGDPLIPKESSYTGRISTTQTDYFRLRAMGIKYEDVHGGRKGRKRYREFDDDEEAIVSDDDSESVTPPERKRRIAMGTRDYRLSQSRTPTGENRYAETVTSAPSTINKEHDDEEALRDPTIAKARALQKSMSESIDYYRNIREQIEKERSESVQASTTNPLAQSYSSFRASVFPEARPAPPDLPKYWSRESKFLPRSEYGGARWLANTQKGKERAVEPSTNAKSSKPNFDQQVPSSQPVNRARTTSQSFNSIVPDSNPFISTQSSKRPTPNGMGTQGDEIMILSSDDEDDVKESKTPVKREETPANLDDDDDVMEVTQVGGSQSFTGDFETQYGQPDAFDSQFEEQYQYAQGLETTEMDEDEVDPALLDEDDGDDEVEGDDEGGDDVDVEDDEEDEEDEEEEEDEEDDDIIEEDDDVSEEEETESDEDSEERGVTPSGKYKDKGNSFDDAIEL</sequence>
<dbReference type="PANTHER" id="PTHR12436:SF3">
    <property type="entry name" value="GERMINAL-CENTER ASSOCIATED NUCLEAR PROTEIN"/>
    <property type="match status" value="1"/>
</dbReference>
<reference evidence="3" key="1">
    <citation type="submission" date="2023-06" db="EMBL/GenBank/DDBJ databases">
        <title>Multi-omics analyses reveal the molecular pathogenesis toolkit of Lasiodiplodia hormozganensis, a cross-kingdom pathogen.</title>
        <authorList>
            <person name="Felix C."/>
            <person name="Meneses R."/>
            <person name="Goncalves M.F.M."/>
            <person name="Tilleman L."/>
            <person name="Duarte A.S."/>
            <person name="Jorrin-Novo J.V."/>
            <person name="Van De Peer Y."/>
            <person name="Deforce D."/>
            <person name="Van Nieuwerburgh F."/>
            <person name="Esteves A.C."/>
            <person name="Alves A."/>
        </authorList>
    </citation>
    <scope>NUCLEOTIDE SEQUENCE</scope>
    <source>
        <strain evidence="3">CBS 339.90</strain>
    </source>
</reference>
<feature type="region of interest" description="Disordered" evidence="1">
    <location>
        <begin position="1408"/>
        <end position="1653"/>
    </location>
</feature>
<feature type="compositionally biased region" description="Basic residues" evidence="1">
    <location>
        <begin position="1064"/>
        <end position="1074"/>
    </location>
</feature>
<feature type="compositionally biased region" description="Basic and acidic residues" evidence="1">
    <location>
        <begin position="1492"/>
        <end position="1503"/>
    </location>
</feature>
<feature type="compositionally biased region" description="Low complexity" evidence="1">
    <location>
        <begin position="628"/>
        <end position="674"/>
    </location>
</feature>
<feature type="compositionally biased region" description="Polar residues" evidence="1">
    <location>
        <begin position="1418"/>
        <end position="1468"/>
    </location>
</feature>
<feature type="compositionally biased region" description="Low complexity" evidence="1">
    <location>
        <begin position="23"/>
        <end position="40"/>
    </location>
</feature>
<evidence type="ECO:0000259" key="2">
    <source>
        <dbReference type="Pfam" id="PF03399"/>
    </source>
</evidence>
<feature type="compositionally biased region" description="Polar residues" evidence="1">
    <location>
        <begin position="697"/>
        <end position="707"/>
    </location>
</feature>
<feature type="compositionally biased region" description="Gly residues" evidence="1">
    <location>
        <begin position="41"/>
        <end position="56"/>
    </location>
</feature>
<feature type="compositionally biased region" description="Polar residues" evidence="1">
    <location>
        <begin position="544"/>
        <end position="561"/>
    </location>
</feature>
<dbReference type="PANTHER" id="PTHR12436">
    <property type="entry name" value="80 KDA MCM3-ASSOCIATED PROTEIN"/>
    <property type="match status" value="1"/>
</dbReference>
<feature type="compositionally biased region" description="Polar residues" evidence="1">
    <location>
        <begin position="675"/>
        <end position="689"/>
    </location>
</feature>
<feature type="compositionally biased region" description="Low complexity" evidence="1">
    <location>
        <begin position="859"/>
        <end position="876"/>
    </location>
</feature>
<feature type="region of interest" description="Disordered" evidence="1">
    <location>
        <begin position="1254"/>
        <end position="1300"/>
    </location>
</feature>
<accession>A0AA39Z1E6</accession>
<feature type="compositionally biased region" description="Polar residues" evidence="1">
    <location>
        <begin position="829"/>
        <end position="852"/>
    </location>
</feature>
<protein>
    <submittedName>
        <fullName evidence="3">SAC3 family protein 1</fullName>
    </submittedName>
</protein>
<feature type="compositionally biased region" description="Acidic residues" evidence="1">
    <location>
        <begin position="1556"/>
        <end position="1630"/>
    </location>
</feature>
<feature type="compositionally biased region" description="Low complexity" evidence="1">
    <location>
        <begin position="79"/>
        <end position="92"/>
    </location>
</feature>
<dbReference type="GO" id="GO:0070390">
    <property type="term" value="C:transcription export complex 2"/>
    <property type="evidence" value="ECO:0007669"/>
    <property type="project" value="TreeGrafter"/>
</dbReference>
<dbReference type="Gene3D" id="1.25.40.990">
    <property type="match status" value="1"/>
</dbReference>
<feature type="compositionally biased region" description="Pro residues" evidence="1">
    <location>
        <begin position="957"/>
        <end position="973"/>
    </location>
</feature>
<dbReference type="InterPro" id="IPR045107">
    <property type="entry name" value="SAC3/GANP/THP3"/>
</dbReference>
<dbReference type="EMBL" id="JAUJDW010000006">
    <property type="protein sequence ID" value="KAK0662398.1"/>
    <property type="molecule type" value="Genomic_DNA"/>
</dbReference>
<feature type="compositionally biased region" description="Low complexity" evidence="1">
    <location>
        <begin position="787"/>
        <end position="817"/>
    </location>
</feature>
<organism evidence="3 4">
    <name type="scientific">Lasiodiplodia hormozganensis</name>
    <dbReference type="NCBI Taxonomy" id="869390"/>
    <lineage>
        <taxon>Eukaryota</taxon>
        <taxon>Fungi</taxon>
        <taxon>Dikarya</taxon>
        <taxon>Ascomycota</taxon>
        <taxon>Pezizomycotina</taxon>
        <taxon>Dothideomycetes</taxon>
        <taxon>Dothideomycetes incertae sedis</taxon>
        <taxon>Botryosphaeriales</taxon>
        <taxon>Botryosphaeriaceae</taxon>
        <taxon>Lasiodiplodia</taxon>
    </lineage>
</organism>
<evidence type="ECO:0000256" key="1">
    <source>
        <dbReference type="SAM" id="MobiDB-lite"/>
    </source>
</evidence>
<feature type="compositionally biased region" description="Low complexity" evidence="1">
    <location>
        <begin position="918"/>
        <end position="956"/>
    </location>
</feature>
<dbReference type="GO" id="GO:0006406">
    <property type="term" value="P:mRNA export from nucleus"/>
    <property type="evidence" value="ECO:0007669"/>
    <property type="project" value="TreeGrafter"/>
</dbReference>
<feature type="compositionally biased region" description="Polar residues" evidence="1">
    <location>
        <begin position="894"/>
        <end position="917"/>
    </location>
</feature>
<comment type="caution">
    <text evidence="3">The sequence shown here is derived from an EMBL/GenBank/DDBJ whole genome shotgun (WGS) entry which is preliminary data.</text>
</comment>
<feature type="region of interest" description="Disordered" evidence="1">
    <location>
        <begin position="1064"/>
        <end position="1093"/>
    </location>
</feature>
<feature type="compositionally biased region" description="Basic and acidic residues" evidence="1">
    <location>
        <begin position="1"/>
        <end position="11"/>
    </location>
</feature>
<feature type="region of interest" description="Disordered" evidence="1">
    <location>
        <begin position="544"/>
        <end position="974"/>
    </location>
</feature>